<feature type="compositionally biased region" description="Polar residues" evidence="1">
    <location>
        <begin position="212"/>
        <end position="225"/>
    </location>
</feature>
<proteinExistence type="predicted"/>
<sequence>MEVKPKNIHSINDPDIRSSVESNKNLVKSMQMLRKHEELLAKVNTPAIAAVEDITDTTDMSFDETIETVVRKGRRGRKPKPKSILETPSTSSDKMVDRINKEAVDSRDIAIISDNISQMTTPSKTTDEKPEVEMPSDAKDKRRSGRLMAINQNKDNGSPSVDKPDVNHVIQEIDLIDEEMDISFGAPDVSQTCDNTTDASQQQSQHSQSSQPVVVNNNTDLQSTDPKVPMNSPEKADTNYRPPIHNQISPQNLNSITTEMHSKRCKTDPKQSANYFGEDFEDYSHSFQTKFNELMAIKEPEISMNVLKEKLILIDYYNKQQIKALKKLVVETRVQTAQEVDETKGKNW</sequence>
<feature type="region of interest" description="Disordered" evidence="1">
    <location>
        <begin position="72"/>
        <end position="93"/>
    </location>
</feature>
<evidence type="ECO:0000256" key="1">
    <source>
        <dbReference type="SAM" id="MobiDB-lite"/>
    </source>
</evidence>
<feature type="compositionally biased region" description="Basic residues" evidence="1">
    <location>
        <begin position="72"/>
        <end position="81"/>
    </location>
</feature>
<dbReference type="EMBL" id="CAJPIZ010039055">
    <property type="protein sequence ID" value="CAG2121372.1"/>
    <property type="molecule type" value="Genomic_DNA"/>
</dbReference>
<protein>
    <submittedName>
        <fullName evidence="2">Uncharacterized protein</fullName>
    </submittedName>
</protein>
<feature type="region of interest" description="Disordered" evidence="1">
    <location>
        <begin position="185"/>
        <end position="250"/>
    </location>
</feature>
<dbReference type="AlphaFoldDB" id="A0A7R9LSM5"/>
<keyword evidence="3" id="KW-1185">Reference proteome</keyword>
<feature type="region of interest" description="Disordered" evidence="1">
    <location>
        <begin position="114"/>
        <end position="145"/>
    </location>
</feature>
<feature type="compositionally biased region" description="Basic and acidic residues" evidence="1">
    <location>
        <begin position="125"/>
        <end position="140"/>
    </location>
</feature>
<feature type="compositionally biased region" description="Polar residues" evidence="1">
    <location>
        <begin position="114"/>
        <end position="124"/>
    </location>
</feature>
<gene>
    <name evidence="2" type="ORF">OSB1V03_LOCUS21318</name>
</gene>
<reference evidence="2" key="1">
    <citation type="submission" date="2020-11" db="EMBL/GenBank/DDBJ databases">
        <authorList>
            <person name="Tran Van P."/>
        </authorList>
    </citation>
    <scope>NUCLEOTIDE SEQUENCE</scope>
</reference>
<dbReference type="Proteomes" id="UP000759131">
    <property type="component" value="Unassembled WGS sequence"/>
</dbReference>
<name>A0A7R9LSM5_9ACAR</name>
<dbReference type="EMBL" id="OC893630">
    <property type="protein sequence ID" value="CAD7647185.1"/>
    <property type="molecule type" value="Genomic_DNA"/>
</dbReference>
<feature type="non-terminal residue" evidence="2">
    <location>
        <position position="348"/>
    </location>
</feature>
<organism evidence="2">
    <name type="scientific">Medioppia subpectinata</name>
    <dbReference type="NCBI Taxonomy" id="1979941"/>
    <lineage>
        <taxon>Eukaryota</taxon>
        <taxon>Metazoa</taxon>
        <taxon>Ecdysozoa</taxon>
        <taxon>Arthropoda</taxon>
        <taxon>Chelicerata</taxon>
        <taxon>Arachnida</taxon>
        <taxon>Acari</taxon>
        <taxon>Acariformes</taxon>
        <taxon>Sarcoptiformes</taxon>
        <taxon>Oribatida</taxon>
        <taxon>Brachypylina</taxon>
        <taxon>Oppioidea</taxon>
        <taxon>Oppiidae</taxon>
        <taxon>Medioppia</taxon>
    </lineage>
</organism>
<evidence type="ECO:0000313" key="2">
    <source>
        <dbReference type="EMBL" id="CAD7647185.1"/>
    </source>
</evidence>
<evidence type="ECO:0000313" key="3">
    <source>
        <dbReference type="Proteomes" id="UP000759131"/>
    </source>
</evidence>
<feature type="compositionally biased region" description="Low complexity" evidence="1">
    <location>
        <begin position="200"/>
        <end position="211"/>
    </location>
</feature>
<accession>A0A7R9LSM5</accession>
<feature type="compositionally biased region" description="Polar residues" evidence="1">
    <location>
        <begin position="189"/>
        <end position="199"/>
    </location>
</feature>